<organism evidence="2 3">
    <name type="scientific">Cloeon dipterum</name>
    <dbReference type="NCBI Taxonomy" id="197152"/>
    <lineage>
        <taxon>Eukaryota</taxon>
        <taxon>Metazoa</taxon>
        <taxon>Ecdysozoa</taxon>
        <taxon>Arthropoda</taxon>
        <taxon>Hexapoda</taxon>
        <taxon>Insecta</taxon>
        <taxon>Pterygota</taxon>
        <taxon>Palaeoptera</taxon>
        <taxon>Ephemeroptera</taxon>
        <taxon>Pisciforma</taxon>
        <taxon>Baetidae</taxon>
        <taxon>Cloeon</taxon>
    </lineage>
</organism>
<gene>
    <name evidence="2" type="ORF">CLODIP_2_CD12662</name>
</gene>
<feature type="compositionally biased region" description="Polar residues" evidence="1">
    <location>
        <begin position="94"/>
        <end position="103"/>
    </location>
</feature>
<evidence type="ECO:0000256" key="1">
    <source>
        <dbReference type="SAM" id="MobiDB-lite"/>
    </source>
</evidence>
<dbReference type="Proteomes" id="UP000494165">
    <property type="component" value="Unassembled WGS sequence"/>
</dbReference>
<evidence type="ECO:0000313" key="3">
    <source>
        <dbReference type="Proteomes" id="UP000494165"/>
    </source>
</evidence>
<dbReference type="AlphaFoldDB" id="A0A8S1DPC3"/>
<comment type="caution">
    <text evidence="2">The sequence shown here is derived from an EMBL/GenBank/DDBJ whole genome shotgun (WGS) entry which is preliminary data.</text>
</comment>
<accession>A0A8S1DPC3</accession>
<protein>
    <submittedName>
        <fullName evidence="2">Uncharacterized protein</fullName>
    </submittedName>
</protein>
<proteinExistence type="predicted"/>
<sequence>MLFEQFFALEESIEELKAQMHQSEGSEGSCFSSLNSSTCSLASVREANVCSQDQTLEEEDEDVFEPLSREDSAGVFVRQRVSYPPISRNRCRRSQTVSAGQQQKGEDEDEGVAGLEGRVVLRRLFSLPSYHAELKSDGGESSVSSLDSGVCLPAFPAALQAMLDRAAAGRGQNPDAEAEIFV</sequence>
<evidence type="ECO:0000313" key="2">
    <source>
        <dbReference type="EMBL" id="CAB3385584.1"/>
    </source>
</evidence>
<feature type="region of interest" description="Disordered" evidence="1">
    <location>
        <begin position="87"/>
        <end position="111"/>
    </location>
</feature>
<dbReference type="EMBL" id="CADEPI010000420">
    <property type="protein sequence ID" value="CAB3385584.1"/>
    <property type="molecule type" value="Genomic_DNA"/>
</dbReference>
<reference evidence="2 3" key="1">
    <citation type="submission" date="2020-04" db="EMBL/GenBank/DDBJ databases">
        <authorList>
            <person name="Alioto T."/>
            <person name="Alioto T."/>
            <person name="Gomez Garrido J."/>
        </authorList>
    </citation>
    <scope>NUCLEOTIDE SEQUENCE [LARGE SCALE GENOMIC DNA]</scope>
</reference>
<keyword evidence="3" id="KW-1185">Reference proteome</keyword>
<name>A0A8S1DPC3_9INSE</name>